<evidence type="ECO:0000313" key="1">
    <source>
        <dbReference type="EMBL" id="CEK49053.1"/>
    </source>
</evidence>
<sequence>YYSLLPSQDLALHGCYTLNQRPSHELVCLWIQREDKGEANQRQPGVEQWRGDI</sequence>
<proteinExistence type="predicted"/>
<reference evidence="1" key="1">
    <citation type="submission" date="2014-12" db="EMBL/GenBank/DDBJ databases">
        <title>Insight into the proteome of Arion vulgaris.</title>
        <authorList>
            <person name="Aradska J."/>
            <person name="Bulat T."/>
            <person name="Smidak R."/>
            <person name="Sarate P."/>
            <person name="Gangsoo J."/>
            <person name="Sialana F."/>
            <person name="Bilban M."/>
            <person name="Lubec G."/>
        </authorList>
    </citation>
    <scope>NUCLEOTIDE SEQUENCE</scope>
    <source>
        <tissue evidence="1">Skin</tissue>
    </source>
</reference>
<dbReference type="EMBL" id="HACG01002188">
    <property type="protein sequence ID" value="CEK49053.1"/>
    <property type="molecule type" value="Transcribed_RNA"/>
</dbReference>
<gene>
    <name evidence="1" type="primary">ORF6229</name>
</gene>
<dbReference type="AlphaFoldDB" id="A0A0B6XYX1"/>
<organism evidence="1">
    <name type="scientific">Arion vulgaris</name>
    <dbReference type="NCBI Taxonomy" id="1028688"/>
    <lineage>
        <taxon>Eukaryota</taxon>
        <taxon>Metazoa</taxon>
        <taxon>Spiralia</taxon>
        <taxon>Lophotrochozoa</taxon>
        <taxon>Mollusca</taxon>
        <taxon>Gastropoda</taxon>
        <taxon>Heterobranchia</taxon>
        <taxon>Euthyneura</taxon>
        <taxon>Panpulmonata</taxon>
        <taxon>Eupulmonata</taxon>
        <taxon>Stylommatophora</taxon>
        <taxon>Helicina</taxon>
        <taxon>Arionoidea</taxon>
        <taxon>Arionidae</taxon>
        <taxon>Arion</taxon>
    </lineage>
</organism>
<accession>A0A0B6XYX1</accession>
<feature type="non-terminal residue" evidence="1">
    <location>
        <position position="1"/>
    </location>
</feature>
<name>A0A0B6XYX1_9EUPU</name>
<protein>
    <submittedName>
        <fullName evidence="1">Uncharacterized protein</fullName>
    </submittedName>
</protein>